<dbReference type="InterPro" id="IPR001128">
    <property type="entry name" value="Cyt_P450"/>
</dbReference>
<evidence type="ECO:0000313" key="10">
    <source>
        <dbReference type="EMBL" id="KAL2608490.1"/>
    </source>
</evidence>
<keyword evidence="4 8" id="KW-0560">Oxidoreductase</keyword>
<dbReference type="InterPro" id="IPR002401">
    <property type="entry name" value="Cyt_P450_E_grp-I"/>
</dbReference>
<evidence type="ECO:0000256" key="8">
    <source>
        <dbReference type="RuleBase" id="RU000461"/>
    </source>
</evidence>
<dbReference type="SUPFAM" id="SSF48264">
    <property type="entry name" value="Cytochrome P450"/>
    <property type="match status" value="1"/>
</dbReference>
<comment type="similarity">
    <text evidence="1 8">Belongs to the cytochrome P450 family.</text>
</comment>
<name>A0ABD1XHU1_9MARC</name>
<dbReference type="AlphaFoldDB" id="A0ABD1XHU1"/>
<keyword evidence="5 7" id="KW-0408">Iron</keyword>
<proteinExistence type="inferred from homology"/>
<evidence type="ECO:0008006" key="12">
    <source>
        <dbReference type="Google" id="ProtNLM"/>
    </source>
</evidence>
<comment type="caution">
    <text evidence="10">The sequence shown here is derived from an EMBL/GenBank/DDBJ whole genome shotgun (WGS) entry which is preliminary data.</text>
</comment>
<sequence>MAATTVGLLLDRIIANFSTEKASLWTSIMLGLMVLILLACLISWQGTCTGGLPEPPFSKGWPLIGETIHFAFLENTADFVRRRVERHGGLFRTNLFLKNQVMVIKPDLLKIMLTDPQRLLESNLPSFAQMLLGKDAVTALQGKAHSTMYALFMRSMSTRFHENWIAGFDEVIKRTVDSWKGRTMNCYGEGSKLFANTAFVYMFGTFNSDNELAQKLTQWNREIGRGLMSLGLYIPGTGYIQGLKARKNIDQFLEERVEVLLKQREGGLKRQFPSSLEFLLDSYRAEAGRELNPNDRNLIIGVRNFFIPIFDQIEVAGILFAWIMKYLSDFPDILQKVKAEQDEIAISKNEPDYKLTLEDLEKMKYSYQFLQETHRKASLIGSLLRTVGKDFEYEGFTIRKGTVLHAALRYFHYNPDYFPNPNKFDPSRFEDPANVKPHTFTPFGFGNRGCLGKTVIAKQCLIIIHYVTTRLRWTALDPAAPEKCNPIAHIKGGYPVQMFEN</sequence>
<dbReference type="PANTHER" id="PTHR24286">
    <property type="entry name" value="CYTOCHROME P450 26"/>
    <property type="match status" value="1"/>
</dbReference>
<dbReference type="Proteomes" id="UP001605036">
    <property type="component" value="Unassembled WGS sequence"/>
</dbReference>
<evidence type="ECO:0000256" key="1">
    <source>
        <dbReference type="ARBA" id="ARBA00010617"/>
    </source>
</evidence>
<comment type="cofactor">
    <cofactor evidence="7">
        <name>heme</name>
        <dbReference type="ChEBI" id="CHEBI:30413"/>
    </cofactor>
</comment>
<dbReference type="Pfam" id="PF00067">
    <property type="entry name" value="p450"/>
    <property type="match status" value="1"/>
</dbReference>
<protein>
    <recommendedName>
        <fullName evidence="12">Cytochrome P450</fullName>
    </recommendedName>
</protein>
<dbReference type="GO" id="GO:0004497">
    <property type="term" value="F:monooxygenase activity"/>
    <property type="evidence" value="ECO:0007669"/>
    <property type="project" value="UniProtKB-KW"/>
</dbReference>
<keyword evidence="6 8" id="KW-0503">Monooxygenase</keyword>
<dbReference type="PRINTS" id="PR00463">
    <property type="entry name" value="EP450I"/>
</dbReference>
<dbReference type="Gene3D" id="1.10.630.10">
    <property type="entry name" value="Cytochrome P450"/>
    <property type="match status" value="1"/>
</dbReference>
<evidence type="ECO:0000256" key="4">
    <source>
        <dbReference type="ARBA" id="ARBA00023002"/>
    </source>
</evidence>
<keyword evidence="9" id="KW-1133">Transmembrane helix</keyword>
<evidence type="ECO:0000256" key="9">
    <source>
        <dbReference type="SAM" id="Phobius"/>
    </source>
</evidence>
<evidence type="ECO:0000256" key="7">
    <source>
        <dbReference type="PIRSR" id="PIRSR602401-1"/>
    </source>
</evidence>
<evidence type="ECO:0000256" key="5">
    <source>
        <dbReference type="ARBA" id="ARBA00023004"/>
    </source>
</evidence>
<gene>
    <name evidence="10" type="ORF">R1flu_027063</name>
</gene>
<organism evidence="10 11">
    <name type="scientific">Riccia fluitans</name>
    <dbReference type="NCBI Taxonomy" id="41844"/>
    <lineage>
        <taxon>Eukaryota</taxon>
        <taxon>Viridiplantae</taxon>
        <taxon>Streptophyta</taxon>
        <taxon>Embryophyta</taxon>
        <taxon>Marchantiophyta</taxon>
        <taxon>Marchantiopsida</taxon>
        <taxon>Marchantiidae</taxon>
        <taxon>Marchantiales</taxon>
        <taxon>Ricciaceae</taxon>
        <taxon>Riccia</taxon>
    </lineage>
</organism>
<dbReference type="GO" id="GO:0046872">
    <property type="term" value="F:metal ion binding"/>
    <property type="evidence" value="ECO:0007669"/>
    <property type="project" value="UniProtKB-KW"/>
</dbReference>
<reference evidence="10 11" key="1">
    <citation type="submission" date="2024-09" db="EMBL/GenBank/DDBJ databases">
        <title>Chromosome-scale assembly of Riccia fluitans.</title>
        <authorList>
            <person name="Paukszto L."/>
            <person name="Sawicki J."/>
            <person name="Karawczyk K."/>
            <person name="Piernik-Szablinska J."/>
            <person name="Szczecinska M."/>
            <person name="Mazdziarz M."/>
        </authorList>
    </citation>
    <scope>NUCLEOTIDE SEQUENCE [LARGE SCALE GENOMIC DNA]</scope>
    <source>
        <strain evidence="10">Rf_01</strain>
        <tissue evidence="10">Aerial parts of the thallus</tissue>
    </source>
</reference>
<keyword evidence="2 7" id="KW-0349">Heme</keyword>
<accession>A0ABD1XHU1</accession>
<dbReference type="EMBL" id="JBHFFA010000008">
    <property type="protein sequence ID" value="KAL2608490.1"/>
    <property type="molecule type" value="Genomic_DNA"/>
</dbReference>
<keyword evidence="3 7" id="KW-0479">Metal-binding</keyword>
<dbReference type="PANTHER" id="PTHR24286:SF384">
    <property type="entry name" value="P450, PUTATIVE (EUROFUNG)-RELATED"/>
    <property type="match status" value="1"/>
</dbReference>
<evidence type="ECO:0000256" key="2">
    <source>
        <dbReference type="ARBA" id="ARBA00022617"/>
    </source>
</evidence>
<feature type="binding site" description="axial binding residue" evidence="7">
    <location>
        <position position="450"/>
    </location>
    <ligand>
        <name>heme</name>
        <dbReference type="ChEBI" id="CHEBI:30413"/>
    </ligand>
    <ligandPart>
        <name>Fe</name>
        <dbReference type="ChEBI" id="CHEBI:18248"/>
    </ligandPart>
</feature>
<evidence type="ECO:0000313" key="11">
    <source>
        <dbReference type="Proteomes" id="UP001605036"/>
    </source>
</evidence>
<dbReference type="InterPro" id="IPR017972">
    <property type="entry name" value="Cyt_P450_CS"/>
</dbReference>
<evidence type="ECO:0000256" key="3">
    <source>
        <dbReference type="ARBA" id="ARBA00022723"/>
    </source>
</evidence>
<keyword evidence="9" id="KW-0472">Membrane</keyword>
<keyword evidence="9" id="KW-0812">Transmembrane</keyword>
<keyword evidence="11" id="KW-1185">Reference proteome</keyword>
<feature type="transmembrane region" description="Helical" evidence="9">
    <location>
        <begin position="22"/>
        <end position="44"/>
    </location>
</feature>
<dbReference type="InterPro" id="IPR036396">
    <property type="entry name" value="Cyt_P450_sf"/>
</dbReference>
<evidence type="ECO:0000256" key="6">
    <source>
        <dbReference type="ARBA" id="ARBA00023033"/>
    </source>
</evidence>
<dbReference type="PROSITE" id="PS00086">
    <property type="entry name" value="CYTOCHROME_P450"/>
    <property type="match status" value="1"/>
</dbReference>